<sequence length="177" mass="19871">MPSTLGATRPELSHKTYSSTPGLERAGQRLKKAICFQVRPSLGNMTRTLMRVECTKNVSDQILNSLLNCFSHLSHLISPTDTTIAPSFIKSILILPTEDLLPHSIEVIPFNRTIKTLKNKKICSFPGCVDFEWQSKMALSLSSVDDVRETNPFVCVLVNKFLELIIYLLRTFSMVIA</sequence>
<feature type="region of interest" description="Disordered" evidence="1">
    <location>
        <begin position="1"/>
        <end position="24"/>
    </location>
</feature>
<gene>
    <name evidence="2" type="ORF">GOBAR_AA12776</name>
</gene>
<organism evidence="2 3">
    <name type="scientific">Gossypium barbadense</name>
    <name type="common">Sea Island cotton</name>
    <name type="synonym">Hibiscus barbadensis</name>
    <dbReference type="NCBI Taxonomy" id="3634"/>
    <lineage>
        <taxon>Eukaryota</taxon>
        <taxon>Viridiplantae</taxon>
        <taxon>Streptophyta</taxon>
        <taxon>Embryophyta</taxon>
        <taxon>Tracheophyta</taxon>
        <taxon>Spermatophyta</taxon>
        <taxon>Magnoliopsida</taxon>
        <taxon>eudicotyledons</taxon>
        <taxon>Gunneridae</taxon>
        <taxon>Pentapetalae</taxon>
        <taxon>rosids</taxon>
        <taxon>malvids</taxon>
        <taxon>Malvales</taxon>
        <taxon>Malvaceae</taxon>
        <taxon>Malvoideae</taxon>
        <taxon>Gossypium</taxon>
    </lineage>
</organism>
<protein>
    <submittedName>
        <fullName evidence="2">Uncharacterized protein</fullName>
    </submittedName>
</protein>
<evidence type="ECO:0000313" key="3">
    <source>
        <dbReference type="Proteomes" id="UP000239757"/>
    </source>
</evidence>
<dbReference type="Proteomes" id="UP000239757">
    <property type="component" value="Unassembled WGS sequence"/>
</dbReference>
<name>A0A2P5XX32_GOSBA</name>
<accession>A0A2P5XX32</accession>
<dbReference type="AlphaFoldDB" id="A0A2P5XX32"/>
<dbReference type="EMBL" id="KZ664095">
    <property type="protein sequence ID" value="PPS07883.1"/>
    <property type="molecule type" value="Genomic_DNA"/>
</dbReference>
<reference evidence="2 3" key="1">
    <citation type="submission" date="2015-01" db="EMBL/GenBank/DDBJ databases">
        <title>Genome of allotetraploid Gossypium barbadense reveals genomic plasticity and fiber elongation in cotton evolution.</title>
        <authorList>
            <person name="Chen X."/>
            <person name="Liu X."/>
            <person name="Zhao B."/>
            <person name="Zheng H."/>
            <person name="Hu Y."/>
            <person name="Lu G."/>
            <person name="Yang C."/>
            <person name="Chen J."/>
            <person name="Shan C."/>
            <person name="Zhang L."/>
            <person name="Zhou Y."/>
            <person name="Wang L."/>
            <person name="Guo W."/>
            <person name="Bai Y."/>
            <person name="Ruan J."/>
            <person name="Shangguan X."/>
            <person name="Mao Y."/>
            <person name="Jiang J."/>
            <person name="Zhu Y."/>
            <person name="Lei J."/>
            <person name="Kang H."/>
            <person name="Chen S."/>
            <person name="He X."/>
            <person name="Wang R."/>
            <person name="Wang Y."/>
            <person name="Chen J."/>
            <person name="Wang L."/>
            <person name="Yu S."/>
            <person name="Wang B."/>
            <person name="Wei J."/>
            <person name="Song S."/>
            <person name="Lu X."/>
            <person name="Gao Z."/>
            <person name="Gu W."/>
            <person name="Deng X."/>
            <person name="Ma D."/>
            <person name="Wang S."/>
            <person name="Liang W."/>
            <person name="Fang L."/>
            <person name="Cai C."/>
            <person name="Zhu X."/>
            <person name="Zhou B."/>
            <person name="Zhang Y."/>
            <person name="Chen Z."/>
            <person name="Xu S."/>
            <person name="Zhu R."/>
            <person name="Wang S."/>
            <person name="Zhang T."/>
            <person name="Zhao G."/>
        </authorList>
    </citation>
    <scope>NUCLEOTIDE SEQUENCE [LARGE SCALE GENOMIC DNA]</scope>
    <source>
        <strain evidence="3">cv. Xinhai21</strain>
        <tissue evidence="2">Leaf</tissue>
    </source>
</reference>
<evidence type="ECO:0000256" key="1">
    <source>
        <dbReference type="SAM" id="MobiDB-lite"/>
    </source>
</evidence>
<proteinExistence type="predicted"/>
<evidence type="ECO:0000313" key="2">
    <source>
        <dbReference type="EMBL" id="PPS07883.1"/>
    </source>
</evidence>